<dbReference type="Gene3D" id="2.60.120.260">
    <property type="entry name" value="Galactose-binding domain-like"/>
    <property type="match status" value="1"/>
</dbReference>
<dbReference type="InterPro" id="IPR000209">
    <property type="entry name" value="Peptidase_S8/S53_dom"/>
</dbReference>
<dbReference type="PANTHER" id="PTHR42884:SF14">
    <property type="entry name" value="NEUROENDOCRINE CONVERTASE 1"/>
    <property type="match status" value="1"/>
</dbReference>
<evidence type="ECO:0000259" key="5">
    <source>
        <dbReference type="PROSITE" id="PS51829"/>
    </source>
</evidence>
<keyword evidence="1" id="KW-0645">Protease</keyword>
<keyword evidence="7" id="KW-1185">Reference proteome</keyword>
<dbReference type="Gene3D" id="2.60.40.2030">
    <property type="match status" value="2"/>
</dbReference>
<dbReference type="EMBL" id="JAIHOM010000198">
    <property type="protein sequence ID" value="MCW6038881.1"/>
    <property type="molecule type" value="Genomic_DNA"/>
</dbReference>
<comment type="caution">
    <text evidence="4">Lacks conserved residue(s) required for the propagation of feature annotation.</text>
</comment>
<dbReference type="PANTHER" id="PTHR42884">
    <property type="entry name" value="PROPROTEIN CONVERTASE SUBTILISIN/KEXIN-RELATED"/>
    <property type="match status" value="1"/>
</dbReference>
<organism evidence="6 7">
    <name type="scientific">Spirulina subsalsa FACHB-351</name>
    <dbReference type="NCBI Taxonomy" id="234711"/>
    <lineage>
        <taxon>Bacteria</taxon>
        <taxon>Bacillati</taxon>
        <taxon>Cyanobacteriota</taxon>
        <taxon>Cyanophyceae</taxon>
        <taxon>Spirulinales</taxon>
        <taxon>Spirulinaceae</taxon>
        <taxon>Spirulina</taxon>
    </lineage>
</organism>
<evidence type="ECO:0000256" key="1">
    <source>
        <dbReference type="ARBA" id="ARBA00022670"/>
    </source>
</evidence>
<accession>A0ABT3LBI8</accession>
<dbReference type="PROSITE" id="PS51829">
    <property type="entry name" value="P_HOMO_B"/>
    <property type="match status" value="1"/>
</dbReference>
<keyword evidence="2" id="KW-0378">Hydrolase</keyword>
<protein>
    <submittedName>
        <fullName evidence="6">SBBP repeat-containing protein</fullName>
    </submittedName>
</protein>
<evidence type="ECO:0000313" key="7">
    <source>
        <dbReference type="Proteomes" id="UP001526426"/>
    </source>
</evidence>
<comment type="caution">
    <text evidence="6">The sequence shown here is derived from an EMBL/GenBank/DDBJ whole genome shotgun (WGS) entry which is preliminary data.</text>
</comment>
<dbReference type="InterPro" id="IPR010620">
    <property type="entry name" value="SBBP_repeat"/>
</dbReference>
<reference evidence="6 7" key="1">
    <citation type="submission" date="2021-08" db="EMBL/GenBank/DDBJ databases">
        <title>Draft genome sequence of Spirulina subsalsa with high tolerance to salinity and hype-accumulation of phycocyanin.</title>
        <authorList>
            <person name="Pei H."/>
            <person name="Jiang L."/>
        </authorList>
    </citation>
    <scope>NUCLEOTIDE SEQUENCE [LARGE SCALE GENOMIC DNA]</scope>
    <source>
        <strain evidence="6 7">FACHB-351</strain>
    </source>
</reference>
<keyword evidence="3" id="KW-0720">Serine protease</keyword>
<dbReference type="InterPro" id="IPR011042">
    <property type="entry name" value="6-blade_b-propeller_TolB-like"/>
</dbReference>
<feature type="domain" description="P/Homo B" evidence="5">
    <location>
        <begin position="173"/>
        <end position="300"/>
    </location>
</feature>
<dbReference type="Gene3D" id="3.40.50.200">
    <property type="entry name" value="Peptidase S8/S53 domain"/>
    <property type="match status" value="1"/>
</dbReference>
<dbReference type="SUPFAM" id="SSF49785">
    <property type="entry name" value="Galactose-binding domain-like"/>
    <property type="match status" value="1"/>
</dbReference>
<dbReference type="SUPFAM" id="SSF52743">
    <property type="entry name" value="Subtilisin-like"/>
    <property type="match status" value="1"/>
</dbReference>
<dbReference type="PROSITE" id="PS51892">
    <property type="entry name" value="SUBTILASE"/>
    <property type="match status" value="1"/>
</dbReference>
<dbReference type="SUPFAM" id="SSF101898">
    <property type="entry name" value="NHL repeat"/>
    <property type="match status" value="2"/>
</dbReference>
<dbReference type="Proteomes" id="UP001526426">
    <property type="component" value="Unassembled WGS sequence"/>
</dbReference>
<name>A0ABT3LBI8_9CYAN</name>
<dbReference type="Gene3D" id="2.120.10.30">
    <property type="entry name" value="TolB, C-terminal domain"/>
    <property type="match status" value="1"/>
</dbReference>
<evidence type="ECO:0000313" key="6">
    <source>
        <dbReference type="EMBL" id="MCW6038881.1"/>
    </source>
</evidence>
<dbReference type="InterPro" id="IPR002884">
    <property type="entry name" value="P_dom"/>
</dbReference>
<dbReference type="InterPro" id="IPR036852">
    <property type="entry name" value="Peptidase_S8/S53_dom_sf"/>
</dbReference>
<dbReference type="Pfam" id="PF06739">
    <property type="entry name" value="SBBP"/>
    <property type="match status" value="3"/>
</dbReference>
<dbReference type="Pfam" id="PF01483">
    <property type="entry name" value="P_proprotein"/>
    <property type="match status" value="1"/>
</dbReference>
<evidence type="ECO:0000256" key="4">
    <source>
        <dbReference type="PROSITE-ProRule" id="PRU01240"/>
    </source>
</evidence>
<dbReference type="InterPro" id="IPR008979">
    <property type="entry name" value="Galactose-bd-like_sf"/>
</dbReference>
<evidence type="ECO:0000256" key="2">
    <source>
        <dbReference type="ARBA" id="ARBA00022801"/>
    </source>
</evidence>
<proteinExistence type="inferred from homology"/>
<gene>
    <name evidence="6" type="ORF">K4A83_21835</name>
</gene>
<comment type="similarity">
    <text evidence="4">Belongs to the peptidase S8 family.</text>
</comment>
<dbReference type="InterPro" id="IPR038081">
    <property type="entry name" value="CalX-like_sf"/>
</dbReference>
<evidence type="ECO:0000256" key="3">
    <source>
        <dbReference type="ARBA" id="ARBA00022825"/>
    </source>
</evidence>
<dbReference type="Pfam" id="PF00082">
    <property type="entry name" value="Peptidase_S8"/>
    <property type="match status" value="1"/>
</dbReference>
<dbReference type="SUPFAM" id="SSF141072">
    <property type="entry name" value="CalX-like"/>
    <property type="match status" value="2"/>
</dbReference>
<dbReference type="RefSeq" id="WP_265266823.1">
    <property type="nucleotide sequence ID" value="NZ_JAIHOM010000198.1"/>
</dbReference>
<sequence length="1221" mass="133314">MGVSNNGISQGRNGLGSIFVWAGGNGGEQDGVNFDGYANSRYVIPVAAITHQGVQAVYSEWGAPLLISAYSSGDGLGIITTDLADYVQVGGTSAAAALTSGVVGLILEANPSLTWRDVQHILVESARKNDPDDEGWTVNGGGFEHNYKYGFGALDAARAVELAKEWRATGKLVGREWMVTSGVIPVGEQIPENGDSVTSTVGIRENITLEKVEVMFDATHTNRGDLKVVLTSPSGTESILAQPRLKDTGDNFDKWIFTSARHWGESSVGDWTLQVFDENNNEITGELKQWKLNLYGYKATTTIEATDPDAKEGEHSGEFTIRRTGNTQEDLVVYFTFEGSHHWSRPRATLGVDYTLESAYTTQEDLHKGKVLIPAGQSEVTIIVNPIDDDISEYPELVRLKLVEERDSQGKELPDREKSYEVGTDDLAAVTIWDNNVPLVWLLTDWSSKYNNNGYVATEGSSEAKFKLRRWGDLDQELTVNYSITTEVTEQTFNDIFAPLYRGVTYDQFMTEIFHPAQVDDFTINPDNSRDTFTPNLDPNSMILGTGTVTFAAGQWESRWSNFVPVNDDEIEPTERVIIQIEPSNTQGDNSDVSYIINPSYNRQRPNYLPIEILDNDSKPVIEIAVTQRASEDGTVGQVTFTRKGFLEGDLEINYWDNGWWLKALPGIDYEVPDGGYITDAHGRPVVDGEFKQSNRLQGSIVIPDGEESVTLEIVPINNGVRDPRNKRVRIVLREDDAYSIGSKVSVDLWIDDINKTEVQWVQQLGTEAFDMATGVAVDGAGYVYLTGRTAGALGDKESDSPAIQLGDGFVAKYDPNGELTWVKQWGNNGFTEPNSIVVDPHTGDVYISGWTDGEESMNGSRASFITKYNGAGEVQWTEFVGNKRITDQSSLNYDIASGKMTLGDDGFLYITGYTTGNLGGTVAGTADAWVAKYSPDGEQVWLRQLGSSMGSSRWDEATGVAVDQAGNVYITGHTQGAMSGQTHLGDKDGWLAKYDAEGVFQWVKQFGTMATDEVLGISVYDPNSGADGHDPSLVRIHLVGYTRGWLGETLDRSQVNIYDWKDPVAVWAGVHGDMSGLGGTYRGQGDAWVAQFTGDGVSEWKRLLGTELADRATGVATDGEGNVYITGYTDGALGELHGEMGSRDGFVAMYNRDGSYQWAVQLGTVRNDVSHAIALGENSVYVAGVTSGVMPAGVNDSTGENVRYGSSDAWVAKLGQSYLM</sequence>